<dbReference type="EMBL" id="ASWJ01000006">
    <property type="protein sequence ID" value="EOW83937.1"/>
    <property type="molecule type" value="Genomic_DNA"/>
</dbReference>
<dbReference type="GO" id="GO:0005829">
    <property type="term" value="C:cytosol"/>
    <property type="evidence" value="ECO:0007669"/>
    <property type="project" value="TreeGrafter"/>
</dbReference>
<dbReference type="InterPro" id="IPR029062">
    <property type="entry name" value="Class_I_gatase-like"/>
</dbReference>
<dbReference type="InterPro" id="IPR006221">
    <property type="entry name" value="TrpG/PapA_dom"/>
</dbReference>
<dbReference type="OrthoDB" id="9804328at2"/>
<dbReference type="NCBIfam" id="TIGR00566">
    <property type="entry name" value="trpG_papA"/>
    <property type="match status" value="1"/>
</dbReference>
<evidence type="ECO:0000259" key="2">
    <source>
        <dbReference type="Pfam" id="PF00117"/>
    </source>
</evidence>
<dbReference type="STRING" id="1121865.OMW_01741"/>
<dbReference type="PROSITE" id="PS51273">
    <property type="entry name" value="GATASE_TYPE_1"/>
    <property type="match status" value="1"/>
</dbReference>
<dbReference type="PRINTS" id="PR00096">
    <property type="entry name" value="GATASE"/>
</dbReference>
<accession>S0K620</accession>
<dbReference type="Proteomes" id="UP000014113">
    <property type="component" value="Unassembled WGS sequence"/>
</dbReference>
<dbReference type="CDD" id="cd01743">
    <property type="entry name" value="GATase1_Anthranilate_Synthase"/>
    <property type="match status" value="1"/>
</dbReference>
<evidence type="ECO:0000256" key="1">
    <source>
        <dbReference type="ARBA" id="ARBA00022962"/>
    </source>
</evidence>
<protein>
    <recommendedName>
        <fullName evidence="2">Glutamine amidotransferase domain-containing protein</fullName>
    </recommendedName>
</protein>
<gene>
    <name evidence="3" type="ORF">I568_01384</name>
</gene>
<comment type="caution">
    <text evidence="3">The sequence shown here is derived from an EMBL/GenBank/DDBJ whole genome shotgun (WGS) entry which is preliminary data.</text>
</comment>
<dbReference type="PATRIC" id="fig|1121865.3.peg.1685"/>
<dbReference type="AlphaFoldDB" id="S0K620"/>
<dbReference type="PANTHER" id="PTHR43418">
    <property type="entry name" value="MULTIFUNCTIONAL TRYPTOPHAN BIOSYNTHESIS PROTEIN-RELATED"/>
    <property type="match status" value="1"/>
</dbReference>
<evidence type="ECO:0000313" key="4">
    <source>
        <dbReference type="Proteomes" id="UP000014113"/>
    </source>
</evidence>
<dbReference type="PRINTS" id="PR00099">
    <property type="entry name" value="CPSGATASE"/>
</dbReference>
<sequence length="198" mass="21920">MILLIDNYDSFAYNLYQLIGEMTKEIQVIRNDEYTIDQIKQLKVQAIILSPGPGRPENAGICQEVIAQLGQNIPILGVCLGHQAICQVFGATISYAPQLMHGKASLIQIESQHPLFAGIQAPMKVARYHSLIAQKESIPNSLKIIAQTNEEEVMAISHACYPIFGVQFHPESILTPDGRRLLANFIQFAQNYSANASI</sequence>
<name>S0K620_9ENTE</name>
<keyword evidence="1" id="KW-0315">Glutamine amidotransferase</keyword>
<dbReference type="eggNOG" id="COG0512">
    <property type="taxonomic scope" value="Bacteria"/>
</dbReference>
<keyword evidence="4" id="KW-1185">Reference proteome</keyword>
<dbReference type="InterPro" id="IPR017926">
    <property type="entry name" value="GATASE"/>
</dbReference>
<dbReference type="FunFam" id="3.40.50.880:FF:000003">
    <property type="entry name" value="Anthranilate synthase component II"/>
    <property type="match status" value="1"/>
</dbReference>
<dbReference type="PRINTS" id="PR00097">
    <property type="entry name" value="ANTSNTHASEII"/>
</dbReference>
<dbReference type="GO" id="GO:0000162">
    <property type="term" value="P:L-tryptophan biosynthetic process"/>
    <property type="evidence" value="ECO:0007669"/>
    <property type="project" value="TreeGrafter"/>
</dbReference>
<dbReference type="InterPro" id="IPR050472">
    <property type="entry name" value="Anth_synth/Amidotransfase"/>
</dbReference>
<dbReference type="RefSeq" id="WP_016183850.1">
    <property type="nucleotide sequence ID" value="NZ_JXKI01000003.1"/>
</dbReference>
<proteinExistence type="predicted"/>
<dbReference type="GO" id="GO:0004049">
    <property type="term" value="F:anthranilate synthase activity"/>
    <property type="evidence" value="ECO:0007669"/>
    <property type="project" value="TreeGrafter"/>
</dbReference>
<reference evidence="3 4" key="1">
    <citation type="submission" date="2013-03" db="EMBL/GenBank/DDBJ databases">
        <title>The Genome Sequence of Enterococcus columbae ATCC_51263 (PacBio/Illumina hybrid assembly).</title>
        <authorList>
            <consortium name="The Broad Institute Genomics Platform"/>
            <consortium name="The Broad Institute Genome Sequencing Center for Infectious Disease"/>
            <person name="Earl A."/>
            <person name="Russ C."/>
            <person name="Gilmore M."/>
            <person name="Surin D."/>
            <person name="Walker B."/>
            <person name="Young S."/>
            <person name="Zeng Q."/>
            <person name="Gargeya S."/>
            <person name="Fitzgerald M."/>
            <person name="Haas B."/>
            <person name="Abouelleil A."/>
            <person name="Allen A.W."/>
            <person name="Alvarado L."/>
            <person name="Arachchi H.M."/>
            <person name="Berlin A.M."/>
            <person name="Chapman S.B."/>
            <person name="Gainer-Dewar J."/>
            <person name="Goldberg J."/>
            <person name="Griggs A."/>
            <person name="Gujja S."/>
            <person name="Hansen M."/>
            <person name="Howarth C."/>
            <person name="Imamovic A."/>
            <person name="Ireland A."/>
            <person name="Larimer J."/>
            <person name="McCowan C."/>
            <person name="Murphy C."/>
            <person name="Pearson M."/>
            <person name="Poon T.W."/>
            <person name="Priest M."/>
            <person name="Roberts A."/>
            <person name="Saif S."/>
            <person name="Shea T."/>
            <person name="Sisk P."/>
            <person name="Sykes S."/>
            <person name="Wortman J."/>
            <person name="Nusbaum C."/>
            <person name="Birren B."/>
        </authorList>
    </citation>
    <scope>NUCLEOTIDE SEQUENCE [LARGE SCALE GENOMIC DNA]</scope>
    <source>
        <strain evidence="3 4">ATCC 51263</strain>
    </source>
</reference>
<organism evidence="3 4">
    <name type="scientific">Enterococcus columbae DSM 7374 = ATCC 51263</name>
    <dbReference type="NCBI Taxonomy" id="1121865"/>
    <lineage>
        <taxon>Bacteria</taxon>
        <taxon>Bacillati</taxon>
        <taxon>Bacillota</taxon>
        <taxon>Bacilli</taxon>
        <taxon>Lactobacillales</taxon>
        <taxon>Enterococcaceae</taxon>
        <taxon>Enterococcus</taxon>
    </lineage>
</organism>
<dbReference type="Gene3D" id="3.40.50.880">
    <property type="match status" value="1"/>
</dbReference>
<dbReference type="PANTHER" id="PTHR43418:SF4">
    <property type="entry name" value="MULTIFUNCTIONAL TRYPTOPHAN BIOSYNTHESIS PROTEIN"/>
    <property type="match status" value="1"/>
</dbReference>
<feature type="domain" description="Glutamine amidotransferase" evidence="2">
    <location>
        <begin position="3"/>
        <end position="186"/>
    </location>
</feature>
<dbReference type="Pfam" id="PF00117">
    <property type="entry name" value="GATase"/>
    <property type="match status" value="1"/>
</dbReference>
<dbReference type="SUPFAM" id="SSF52317">
    <property type="entry name" value="Class I glutamine amidotransferase-like"/>
    <property type="match status" value="1"/>
</dbReference>
<evidence type="ECO:0000313" key="3">
    <source>
        <dbReference type="EMBL" id="EOW83937.1"/>
    </source>
</evidence>